<dbReference type="AlphaFoldDB" id="A0AAX2AKX9"/>
<dbReference type="Pfam" id="PF08240">
    <property type="entry name" value="ADH_N"/>
    <property type="match status" value="1"/>
</dbReference>
<feature type="domain" description="Enoyl reductase (ER)" evidence="5">
    <location>
        <begin position="8"/>
        <end position="336"/>
    </location>
</feature>
<keyword evidence="2" id="KW-0479">Metal-binding</keyword>
<dbReference type="SUPFAM" id="SSF50129">
    <property type="entry name" value="GroES-like"/>
    <property type="match status" value="1"/>
</dbReference>
<keyword evidence="3" id="KW-0862">Zinc</keyword>
<dbReference type="Gene3D" id="3.90.180.10">
    <property type="entry name" value="Medium-chain alcohol dehydrogenases, catalytic domain"/>
    <property type="match status" value="1"/>
</dbReference>
<dbReference type="SUPFAM" id="SSF51735">
    <property type="entry name" value="NAD(P)-binding Rossmann-fold domains"/>
    <property type="match status" value="1"/>
</dbReference>
<dbReference type="GO" id="GO:0046294">
    <property type="term" value="P:formaldehyde catabolic process"/>
    <property type="evidence" value="ECO:0007669"/>
    <property type="project" value="TreeGrafter"/>
</dbReference>
<comment type="cofactor">
    <cofactor evidence="1">
        <name>Zn(2+)</name>
        <dbReference type="ChEBI" id="CHEBI:29105"/>
    </cofactor>
</comment>
<keyword evidence="7" id="KW-1185">Reference proteome</keyword>
<dbReference type="GO" id="GO:0005829">
    <property type="term" value="C:cytosol"/>
    <property type="evidence" value="ECO:0007669"/>
    <property type="project" value="TreeGrafter"/>
</dbReference>
<sequence length="350" mass="38799">MKAAVLYDTNKPLKIDTLEFSALKYGQVLVKIAYSGICHSQLMEVRGKRGEDKWLPHLLGHEATGIVQEVSKGVTKVKKGDRVVLGWIKADGIDAQCAEYFNNNQVINSGKVTTFNEYSIVSENRLIKLDKEIPLDEGVLFGCAIPTGAGIIINEINPKENSTIAIFGLGGIGLSALMATKLYNFKKIIAIDIEDKKLTLAKEFGATHTINSKKQNVKEEILKLTSNQGVDYSVEASGVAQVIELAFNSVKKEGGLCVFASHPQNGDLIKLDPHDLICGKQIKGSWGGACYPDRDLPKFFELYKQGKLPLHKLLEKRYTLEEVNQALDDLENRKVTRPLLEIDTKLEEER</sequence>
<dbReference type="InterPro" id="IPR013154">
    <property type="entry name" value="ADH-like_N"/>
</dbReference>
<evidence type="ECO:0000313" key="6">
    <source>
        <dbReference type="EMBL" id="RXK17040.1"/>
    </source>
</evidence>
<dbReference type="InterPro" id="IPR036291">
    <property type="entry name" value="NAD(P)-bd_dom_sf"/>
</dbReference>
<dbReference type="PANTHER" id="PTHR43880:SF12">
    <property type="entry name" value="ALCOHOL DEHYDROGENASE CLASS-3"/>
    <property type="match status" value="1"/>
</dbReference>
<dbReference type="Gene3D" id="3.40.50.720">
    <property type="entry name" value="NAD(P)-binding Rossmann-like Domain"/>
    <property type="match status" value="1"/>
</dbReference>
<dbReference type="GO" id="GO:0008270">
    <property type="term" value="F:zinc ion binding"/>
    <property type="evidence" value="ECO:0007669"/>
    <property type="project" value="TreeGrafter"/>
</dbReference>
<dbReference type="EMBL" id="NXID01000001">
    <property type="protein sequence ID" value="RXK17040.1"/>
    <property type="molecule type" value="Genomic_DNA"/>
</dbReference>
<evidence type="ECO:0000256" key="2">
    <source>
        <dbReference type="ARBA" id="ARBA00022723"/>
    </source>
</evidence>
<proteinExistence type="predicted"/>
<dbReference type="InterPro" id="IPR013149">
    <property type="entry name" value="ADH-like_C"/>
</dbReference>
<protein>
    <submittedName>
        <fullName evidence="6">Acetoin dehydrogenase</fullName>
    </submittedName>
</protein>
<gene>
    <name evidence="6" type="ORF">CP985_00075</name>
</gene>
<dbReference type="InterPro" id="IPR020843">
    <property type="entry name" value="ER"/>
</dbReference>
<dbReference type="Pfam" id="PF00107">
    <property type="entry name" value="ADH_zinc_N"/>
    <property type="match status" value="1"/>
</dbReference>
<dbReference type="PANTHER" id="PTHR43880">
    <property type="entry name" value="ALCOHOL DEHYDROGENASE"/>
    <property type="match status" value="1"/>
</dbReference>
<dbReference type="SMART" id="SM00829">
    <property type="entry name" value="PKS_ER"/>
    <property type="match status" value="1"/>
</dbReference>
<evidence type="ECO:0000259" key="5">
    <source>
        <dbReference type="SMART" id="SM00829"/>
    </source>
</evidence>
<name>A0AAX2AKX9_9BACT</name>
<evidence type="ECO:0000256" key="1">
    <source>
        <dbReference type="ARBA" id="ARBA00001947"/>
    </source>
</evidence>
<dbReference type="FunFam" id="3.40.50.720:FF:000003">
    <property type="entry name" value="S-(hydroxymethyl)glutathione dehydrogenase"/>
    <property type="match status" value="1"/>
</dbReference>
<keyword evidence="4" id="KW-0520">NAD</keyword>
<evidence type="ECO:0000256" key="4">
    <source>
        <dbReference type="ARBA" id="ARBA00023027"/>
    </source>
</evidence>
<dbReference type="GO" id="GO:0051903">
    <property type="term" value="F:S-(hydroxymethyl)glutathione dehydrogenase [NAD(P)+] activity"/>
    <property type="evidence" value="ECO:0007669"/>
    <property type="project" value="TreeGrafter"/>
</dbReference>
<organism evidence="6 7">
    <name type="scientific">Malaciobacter mytili LMG 24559</name>
    <dbReference type="NCBI Taxonomy" id="1032238"/>
    <lineage>
        <taxon>Bacteria</taxon>
        <taxon>Pseudomonadati</taxon>
        <taxon>Campylobacterota</taxon>
        <taxon>Epsilonproteobacteria</taxon>
        <taxon>Campylobacterales</taxon>
        <taxon>Arcobacteraceae</taxon>
        <taxon>Malaciobacter</taxon>
    </lineage>
</organism>
<accession>A0AAX2AKX9</accession>
<evidence type="ECO:0000313" key="7">
    <source>
        <dbReference type="Proteomes" id="UP000290092"/>
    </source>
</evidence>
<reference evidence="6 7" key="1">
    <citation type="submission" date="2017-09" db="EMBL/GenBank/DDBJ databases">
        <title>Genomics of the genus Arcobacter.</title>
        <authorList>
            <person name="Perez-Cataluna A."/>
            <person name="Figueras M.J."/>
            <person name="Salas-Masso N."/>
        </authorList>
    </citation>
    <scope>NUCLEOTIDE SEQUENCE [LARGE SCALE GENOMIC DNA]</scope>
    <source>
        <strain evidence="6 7">CECT 7386</strain>
    </source>
</reference>
<dbReference type="RefSeq" id="WP_114842953.1">
    <property type="nucleotide sequence ID" value="NZ_CP031219.1"/>
</dbReference>
<comment type="caution">
    <text evidence="6">The sequence shown here is derived from an EMBL/GenBank/DDBJ whole genome shotgun (WGS) entry which is preliminary data.</text>
</comment>
<dbReference type="KEGG" id="amyt:AMYT_2608"/>
<dbReference type="InterPro" id="IPR011032">
    <property type="entry name" value="GroES-like_sf"/>
</dbReference>
<dbReference type="Proteomes" id="UP000290092">
    <property type="component" value="Unassembled WGS sequence"/>
</dbReference>
<evidence type="ECO:0000256" key="3">
    <source>
        <dbReference type="ARBA" id="ARBA00022833"/>
    </source>
</evidence>